<accession>A0A9N9WUB6</accession>
<feature type="transmembrane region" description="Helical" evidence="6">
    <location>
        <begin position="242"/>
        <end position="260"/>
    </location>
</feature>
<keyword evidence="5 6" id="KW-0472">Membrane</keyword>
<name>A0A9N9WUB6_9DIPT</name>
<dbReference type="Proteomes" id="UP001153620">
    <property type="component" value="Chromosome 3"/>
</dbReference>
<proteinExistence type="inferred from homology"/>
<feature type="transmembrane region" description="Helical" evidence="6">
    <location>
        <begin position="51"/>
        <end position="75"/>
    </location>
</feature>
<evidence type="ECO:0000256" key="4">
    <source>
        <dbReference type="ARBA" id="ARBA00022989"/>
    </source>
</evidence>
<dbReference type="SMART" id="SM00014">
    <property type="entry name" value="acidPPc"/>
    <property type="match status" value="1"/>
</dbReference>
<evidence type="ECO:0000256" key="6">
    <source>
        <dbReference type="SAM" id="Phobius"/>
    </source>
</evidence>
<sequence length="276" mass="31494">MNRILKIGIDFLLLAVPAFTALMLNLYVDPFQRGLFCDDENIRYPYRDDTISTLTIALVGGIFGVLLIIIVETILKASNDTFYTSDSRGIMVYKWKISPYIQNLYHFIGFLLFSMSINQFITDGTKFAVGRLRPHFIDLCQPRFPGGTTCENSINYNRYIRDFVCTSGAPESSLKNGRLSFPSGHTSFAFVTAIYCVFYLESRMRYNGSKLLKHFIQLFFICGALYTGLSRISDYKHHYTDVLAGLILGSLISYVVCFHISKLFKKNKYFDSDADV</sequence>
<evidence type="ECO:0000313" key="8">
    <source>
        <dbReference type="EMBL" id="CAG9806291.1"/>
    </source>
</evidence>
<evidence type="ECO:0000259" key="7">
    <source>
        <dbReference type="SMART" id="SM00014"/>
    </source>
</evidence>
<feature type="transmembrane region" description="Helical" evidence="6">
    <location>
        <begin position="104"/>
        <end position="121"/>
    </location>
</feature>
<dbReference type="InterPro" id="IPR000326">
    <property type="entry name" value="PAP2/HPO"/>
</dbReference>
<feature type="transmembrane region" description="Helical" evidence="6">
    <location>
        <begin position="7"/>
        <end position="28"/>
    </location>
</feature>
<dbReference type="SUPFAM" id="SSF48317">
    <property type="entry name" value="Acid phosphatase/Vanadium-dependent haloperoxidase"/>
    <property type="match status" value="1"/>
</dbReference>
<dbReference type="GO" id="GO:0046839">
    <property type="term" value="P:phospholipid dephosphorylation"/>
    <property type="evidence" value="ECO:0007669"/>
    <property type="project" value="TreeGrafter"/>
</dbReference>
<gene>
    <name evidence="8" type="ORF">CHIRRI_LOCUS9151</name>
</gene>
<organism evidence="8 9">
    <name type="scientific">Chironomus riparius</name>
    <dbReference type="NCBI Taxonomy" id="315576"/>
    <lineage>
        <taxon>Eukaryota</taxon>
        <taxon>Metazoa</taxon>
        <taxon>Ecdysozoa</taxon>
        <taxon>Arthropoda</taxon>
        <taxon>Hexapoda</taxon>
        <taxon>Insecta</taxon>
        <taxon>Pterygota</taxon>
        <taxon>Neoptera</taxon>
        <taxon>Endopterygota</taxon>
        <taxon>Diptera</taxon>
        <taxon>Nematocera</taxon>
        <taxon>Chironomoidea</taxon>
        <taxon>Chironomidae</taxon>
        <taxon>Chironominae</taxon>
        <taxon>Chironomus</taxon>
    </lineage>
</organism>
<dbReference type="InterPro" id="IPR036938">
    <property type="entry name" value="PAP2/HPO_sf"/>
</dbReference>
<dbReference type="OrthoDB" id="8907274at2759"/>
<dbReference type="Pfam" id="PF01569">
    <property type="entry name" value="PAP2"/>
    <property type="match status" value="1"/>
</dbReference>
<feature type="domain" description="Phosphatidic acid phosphatase type 2/haloperoxidase" evidence="7">
    <location>
        <begin position="108"/>
        <end position="257"/>
    </location>
</feature>
<dbReference type="EMBL" id="OU895879">
    <property type="protein sequence ID" value="CAG9806291.1"/>
    <property type="molecule type" value="Genomic_DNA"/>
</dbReference>
<keyword evidence="4 6" id="KW-1133">Transmembrane helix</keyword>
<dbReference type="GO" id="GO:0007165">
    <property type="term" value="P:signal transduction"/>
    <property type="evidence" value="ECO:0007669"/>
    <property type="project" value="TreeGrafter"/>
</dbReference>
<dbReference type="CDD" id="cd03384">
    <property type="entry name" value="PAP2_wunen"/>
    <property type="match status" value="1"/>
</dbReference>
<reference evidence="8" key="2">
    <citation type="submission" date="2022-10" db="EMBL/GenBank/DDBJ databases">
        <authorList>
            <consortium name="ENA_rothamsted_submissions"/>
            <consortium name="culmorum"/>
            <person name="King R."/>
        </authorList>
    </citation>
    <scope>NUCLEOTIDE SEQUENCE</scope>
</reference>
<keyword evidence="9" id="KW-1185">Reference proteome</keyword>
<evidence type="ECO:0000256" key="1">
    <source>
        <dbReference type="ARBA" id="ARBA00004141"/>
    </source>
</evidence>
<comment type="similarity">
    <text evidence="2">Belongs to the PA-phosphatase related phosphoesterase family.</text>
</comment>
<dbReference type="PANTHER" id="PTHR10165">
    <property type="entry name" value="LIPID PHOSPHATE PHOSPHATASE"/>
    <property type="match status" value="1"/>
</dbReference>
<evidence type="ECO:0000256" key="5">
    <source>
        <dbReference type="ARBA" id="ARBA00023136"/>
    </source>
</evidence>
<dbReference type="GO" id="GO:0005886">
    <property type="term" value="C:plasma membrane"/>
    <property type="evidence" value="ECO:0007669"/>
    <property type="project" value="TreeGrafter"/>
</dbReference>
<keyword evidence="3 6" id="KW-0812">Transmembrane</keyword>
<dbReference type="AlphaFoldDB" id="A0A9N9WUB6"/>
<feature type="transmembrane region" description="Helical" evidence="6">
    <location>
        <begin position="179"/>
        <end position="200"/>
    </location>
</feature>
<comment type="subcellular location">
    <subcellularLocation>
        <location evidence="1">Membrane</location>
        <topology evidence="1">Multi-pass membrane protein</topology>
    </subcellularLocation>
</comment>
<dbReference type="GO" id="GO:0008195">
    <property type="term" value="F:phosphatidate phosphatase activity"/>
    <property type="evidence" value="ECO:0007669"/>
    <property type="project" value="TreeGrafter"/>
</dbReference>
<dbReference type="InterPro" id="IPR043216">
    <property type="entry name" value="PAP-like"/>
</dbReference>
<dbReference type="PANTHER" id="PTHR10165:SF103">
    <property type="entry name" value="PHOSPHOLIPID PHOSPHATASE HOMOLOG 1.2 HOMOLOG"/>
    <property type="match status" value="1"/>
</dbReference>
<evidence type="ECO:0000313" key="9">
    <source>
        <dbReference type="Proteomes" id="UP001153620"/>
    </source>
</evidence>
<dbReference type="GO" id="GO:0006644">
    <property type="term" value="P:phospholipid metabolic process"/>
    <property type="evidence" value="ECO:0007669"/>
    <property type="project" value="InterPro"/>
</dbReference>
<evidence type="ECO:0000256" key="3">
    <source>
        <dbReference type="ARBA" id="ARBA00022692"/>
    </source>
</evidence>
<feature type="transmembrane region" description="Helical" evidence="6">
    <location>
        <begin position="212"/>
        <end position="230"/>
    </location>
</feature>
<protein>
    <recommendedName>
        <fullName evidence="7">Phosphatidic acid phosphatase type 2/haloperoxidase domain-containing protein</fullName>
    </recommendedName>
</protein>
<dbReference type="Gene3D" id="1.20.144.10">
    <property type="entry name" value="Phosphatidic acid phosphatase type 2/haloperoxidase"/>
    <property type="match status" value="1"/>
</dbReference>
<evidence type="ECO:0000256" key="2">
    <source>
        <dbReference type="ARBA" id="ARBA00008816"/>
    </source>
</evidence>
<reference evidence="8" key="1">
    <citation type="submission" date="2022-01" db="EMBL/GenBank/DDBJ databases">
        <authorList>
            <person name="King R."/>
        </authorList>
    </citation>
    <scope>NUCLEOTIDE SEQUENCE</scope>
</reference>